<sequence>MPECLADTRAVEDVHRLQPAILQSKRSPNFSRQRYLQQKASSVQKPAGWQLPLRTSPRQPPPNQGSTFTMTTSQKRLRPAVANGVVRRNASALKQ</sequence>
<feature type="compositionally biased region" description="Polar residues" evidence="1">
    <location>
        <begin position="24"/>
        <end position="44"/>
    </location>
</feature>
<evidence type="ECO:0000256" key="1">
    <source>
        <dbReference type="SAM" id="MobiDB-lite"/>
    </source>
</evidence>
<gene>
    <name evidence="2" type="ORF">ZHAS_00017024</name>
</gene>
<evidence type="ECO:0000313" key="4">
    <source>
        <dbReference type="Proteomes" id="UP000030765"/>
    </source>
</evidence>
<evidence type="ECO:0000313" key="3">
    <source>
        <dbReference type="EnsemblMetazoa" id="ASIC017024-PA"/>
    </source>
</evidence>
<name>A0A084WFM1_ANOSI</name>
<dbReference type="EnsemblMetazoa" id="ASIC017024-RA">
    <property type="protein sequence ID" value="ASIC017024-PA"/>
    <property type="gene ID" value="ASIC017024"/>
</dbReference>
<organism evidence="2">
    <name type="scientific">Anopheles sinensis</name>
    <name type="common">Mosquito</name>
    <dbReference type="NCBI Taxonomy" id="74873"/>
    <lineage>
        <taxon>Eukaryota</taxon>
        <taxon>Metazoa</taxon>
        <taxon>Ecdysozoa</taxon>
        <taxon>Arthropoda</taxon>
        <taxon>Hexapoda</taxon>
        <taxon>Insecta</taxon>
        <taxon>Pterygota</taxon>
        <taxon>Neoptera</taxon>
        <taxon>Endopterygota</taxon>
        <taxon>Diptera</taxon>
        <taxon>Nematocera</taxon>
        <taxon>Culicoidea</taxon>
        <taxon>Culicidae</taxon>
        <taxon>Anophelinae</taxon>
        <taxon>Anopheles</taxon>
    </lineage>
</organism>
<dbReference type="AlphaFoldDB" id="A0A084WFM1"/>
<proteinExistence type="predicted"/>
<dbReference type="Proteomes" id="UP000030765">
    <property type="component" value="Unassembled WGS sequence"/>
</dbReference>
<feature type="region of interest" description="Disordered" evidence="1">
    <location>
        <begin position="22"/>
        <end position="78"/>
    </location>
</feature>
<feature type="compositionally biased region" description="Polar residues" evidence="1">
    <location>
        <begin position="64"/>
        <end position="74"/>
    </location>
</feature>
<dbReference type="EMBL" id="KE525342">
    <property type="protein sequence ID" value="KFB49015.1"/>
    <property type="molecule type" value="Genomic_DNA"/>
</dbReference>
<reference evidence="2 4" key="1">
    <citation type="journal article" date="2014" name="BMC Genomics">
        <title>Genome sequence of Anopheles sinensis provides insight into genetics basis of mosquito competence for malaria parasites.</title>
        <authorList>
            <person name="Zhou D."/>
            <person name="Zhang D."/>
            <person name="Ding G."/>
            <person name="Shi L."/>
            <person name="Hou Q."/>
            <person name="Ye Y."/>
            <person name="Xu Y."/>
            <person name="Zhou H."/>
            <person name="Xiong C."/>
            <person name="Li S."/>
            <person name="Yu J."/>
            <person name="Hong S."/>
            <person name="Yu X."/>
            <person name="Zou P."/>
            <person name="Chen C."/>
            <person name="Chang X."/>
            <person name="Wang W."/>
            <person name="Lv Y."/>
            <person name="Sun Y."/>
            <person name="Ma L."/>
            <person name="Shen B."/>
            <person name="Zhu C."/>
        </authorList>
    </citation>
    <scope>NUCLEOTIDE SEQUENCE [LARGE SCALE GENOMIC DNA]</scope>
</reference>
<dbReference type="EMBL" id="ATLV01023373">
    <property type="status" value="NOT_ANNOTATED_CDS"/>
    <property type="molecule type" value="Genomic_DNA"/>
</dbReference>
<reference evidence="3" key="2">
    <citation type="submission" date="2020-05" db="UniProtKB">
        <authorList>
            <consortium name="EnsemblMetazoa"/>
        </authorList>
    </citation>
    <scope>IDENTIFICATION</scope>
</reference>
<evidence type="ECO:0000313" key="2">
    <source>
        <dbReference type="EMBL" id="KFB49015.1"/>
    </source>
</evidence>
<dbReference type="VEuPathDB" id="VectorBase:ASIC017024"/>
<protein>
    <submittedName>
        <fullName evidence="2 3">Pten 2</fullName>
    </submittedName>
</protein>
<accession>A0A084WFM1</accession>
<keyword evidence="4" id="KW-1185">Reference proteome</keyword>